<organism evidence="1 2">
    <name type="scientific">Zavarzinia compransoris</name>
    <dbReference type="NCBI Taxonomy" id="1264899"/>
    <lineage>
        <taxon>Bacteria</taxon>
        <taxon>Pseudomonadati</taxon>
        <taxon>Pseudomonadota</taxon>
        <taxon>Alphaproteobacteria</taxon>
        <taxon>Rhodospirillales</taxon>
        <taxon>Zavarziniaceae</taxon>
        <taxon>Zavarzinia</taxon>
    </lineage>
</organism>
<reference evidence="2" key="1">
    <citation type="submission" date="2018-05" db="EMBL/GenBank/DDBJ databases">
        <title>Zavarzinia sp. HR-AS.</title>
        <authorList>
            <person name="Lee Y."/>
            <person name="Jeon C.O."/>
        </authorList>
    </citation>
    <scope>NUCLEOTIDE SEQUENCE [LARGE SCALE GENOMIC DNA]</scope>
    <source>
        <strain evidence="2">DSM 1231</strain>
    </source>
</reference>
<gene>
    <name evidence="1" type="ORF">DKG75_14490</name>
</gene>
<protein>
    <submittedName>
        <fullName evidence="1">Uncharacterized protein</fullName>
    </submittedName>
</protein>
<proteinExistence type="predicted"/>
<dbReference type="AlphaFoldDB" id="A0A317DZM7"/>
<keyword evidence="2" id="KW-1185">Reference proteome</keyword>
<accession>A0A317DZM7</accession>
<name>A0A317DZM7_9PROT</name>
<dbReference type="EMBL" id="QGLF01000004">
    <property type="protein sequence ID" value="PWR19674.1"/>
    <property type="molecule type" value="Genomic_DNA"/>
</dbReference>
<evidence type="ECO:0000313" key="1">
    <source>
        <dbReference type="EMBL" id="PWR19674.1"/>
    </source>
</evidence>
<dbReference type="RefSeq" id="WP_109921848.1">
    <property type="nucleotide sequence ID" value="NZ_QGLF01000004.1"/>
</dbReference>
<comment type="caution">
    <text evidence="1">The sequence shown here is derived from an EMBL/GenBank/DDBJ whole genome shotgun (WGS) entry which is preliminary data.</text>
</comment>
<dbReference type="Proteomes" id="UP000246077">
    <property type="component" value="Unassembled WGS sequence"/>
</dbReference>
<sequence>MPAIPALELPEFEKRRLGLTAPRSWVILAELNEEAWPHGLQHVRDAREGEAFLHGRISPGFLRQILRGLLAVRPRIISRK</sequence>
<evidence type="ECO:0000313" key="2">
    <source>
        <dbReference type="Proteomes" id="UP000246077"/>
    </source>
</evidence>